<dbReference type="NCBIfam" id="TIGR00260">
    <property type="entry name" value="thrC"/>
    <property type="match status" value="1"/>
</dbReference>
<dbReference type="PANTHER" id="PTHR42690">
    <property type="entry name" value="THREONINE SYNTHASE FAMILY MEMBER"/>
    <property type="match status" value="1"/>
</dbReference>
<dbReference type="CDD" id="cd01560">
    <property type="entry name" value="Thr-synth_2"/>
    <property type="match status" value="1"/>
</dbReference>
<proteinExistence type="inferred from homology"/>
<dbReference type="InterPro" id="IPR036052">
    <property type="entry name" value="TrpB-like_PALP_sf"/>
</dbReference>
<evidence type="ECO:0008006" key="8">
    <source>
        <dbReference type="Google" id="ProtNLM"/>
    </source>
</evidence>
<dbReference type="GO" id="GO:0016829">
    <property type="term" value="F:lyase activity"/>
    <property type="evidence" value="ECO:0007669"/>
    <property type="project" value="UniProtKB-KW"/>
</dbReference>
<evidence type="ECO:0000256" key="2">
    <source>
        <dbReference type="ARBA" id="ARBA00005517"/>
    </source>
</evidence>
<dbReference type="InterPro" id="IPR037158">
    <property type="entry name" value="Thr_synth_N_sf"/>
</dbReference>
<dbReference type="Gene3D" id="3.90.1380.10">
    <property type="entry name" value="Threonine synthase, N-terminal domain"/>
    <property type="match status" value="1"/>
</dbReference>
<comment type="similarity">
    <text evidence="2">Belongs to the threonine synthase family.</text>
</comment>
<name>A0A382AH80_9ZZZZ</name>
<dbReference type="SUPFAM" id="SSF53686">
    <property type="entry name" value="Tryptophan synthase beta subunit-like PLP-dependent enzymes"/>
    <property type="match status" value="1"/>
</dbReference>
<evidence type="ECO:0000256" key="3">
    <source>
        <dbReference type="ARBA" id="ARBA00022898"/>
    </source>
</evidence>
<protein>
    <recommendedName>
        <fullName evidence="8">Threonine synthase</fullName>
    </recommendedName>
</protein>
<dbReference type="InterPro" id="IPR004450">
    <property type="entry name" value="Thr_synthase-like"/>
</dbReference>
<sequence>MRPKKIGIELKNNSQMKYISTRNGLKEFDFTEVFIKGLADDGGLFVPKAIPALSEKELLRLSKLNYKDLAKEIIFLFCNETISKDELANIVDKSYSKFNEKNVVKITDIGEHKILELYHGPTLAFKDIAMQFIGHLYDHYIKNFKKKINVVVATSGDTGSAAIDAIKGKDKMNIFVLHPNNKVSSVQRKLMTTVKDKNVFNIALDGNFDDCQNLVKSMFADSKFSNSINMSGVNSINWARIVAQTVYYFFSYFQVCQLNEKINFSVPTGNFGDVYAGYLSKKIGLPIGKLIVATNQNDILHRAISKGQYEAHSVVETLSPSMDIQVASNFERLIYDVNNGNSDKTNKIMQSIKKEKKYLIEEKELKEIQKNFISESISEQELLSCIKKVYENHKIIIDPHTAVGLGALEKINLAGKKIVLSTAHPCKFPEAIKKAINIKCELPEKLNYILNEKENFDVINNDIEEVKKYILNKLI</sequence>
<evidence type="ECO:0000256" key="1">
    <source>
        <dbReference type="ARBA" id="ARBA00001933"/>
    </source>
</evidence>
<evidence type="ECO:0000313" key="7">
    <source>
        <dbReference type="EMBL" id="SVB00631.1"/>
    </source>
</evidence>
<evidence type="ECO:0000259" key="6">
    <source>
        <dbReference type="Pfam" id="PF14821"/>
    </source>
</evidence>
<feature type="domain" description="Threonine synthase N-terminal" evidence="6">
    <location>
        <begin position="17"/>
        <end position="95"/>
    </location>
</feature>
<dbReference type="Pfam" id="PF24857">
    <property type="entry name" value="THR4_C"/>
    <property type="match status" value="1"/>
</dbReference>
<feature type="domain" description="Tryptophan synthase beta chain-like PALP" evidence="5">
    <location>
        <begin position="118"/>
        <end position="336"/>
    </location>
</feature>
<dbReference type="InterPro" id="IPR029144">
    <property type="entry name" value="Thr_synth_N"/>
</dbReference>
<comment type="cofactor">
    <cofactor evidence="1">
        <name>pyridoxal 5'-phosphate</name>
        <dbReference type="ChEBI" id="CHEBI:597326"/>
    </cofactor>
</comment>
<accession>A0A382AH80</accession>
<dbReference type="InterPro" id="IPR051166">
    <property type="entry name" value="Threonine_Synthase"/>
</dbReference>
<dbReference type="Gene3D" id="3.40.50.1100">
    <property type="match status" value="2"/>
</dbReference>
<evidence type="ECO:0000256" key="4">
    <source>
        <dbReference type="ARBA" id="ARBA00023239"/>
    </source>
</evidence>
<organism evidence="7">
    <name type="scientific">marine metagenome</name>
    <dbReference type="NCBI Taxonomy" id="408172"/>
    <lineage>
        <taxon>unclassified sequences</taxon>
        <taxon>metagenomes</taxon>
        <taxon>ecological metagenomes</taxon>
    </lineage>
</organism>
<dbReference type="EMBL" id="UINC01025304">
    <property type="protein sequence ID" value="SVB00631.1"/>
    <property type="molecule type" value="Genomic_DNA"/>
</dbReference>
<evidence type="ECO:0000259" key="5">
    <source>
        <dbReference type="Pfam" id="PF00291"/>
    </source>
</evidence>
<dbReference type="Pfam" id="PF14821">
    <property type="entry name" value="Thr_synth_N"/>
    <property type="match status" value="1"/>
</dbReference>
<dbReference type="Pfam" id="PF00291">
    <property type="entry name" value="PALP"/>
    <property type="match status" value="1"/>
</dbReference>
<dbReference type="InterPro" id="IPR001926">
    <property type="entry name" value="TrpB-like_PALP"/>
</dbReference>
<keyword evidence="3" id="KW-0663">Pyridoxal phosphate</keyword>
<keyword evidence="4" id="KW-0456">Lyase</keyword>
<dbReference type="PANTHER" id="PTHR42690:SF1">
    <property type="entry name" value="THREONINE SYNTHASE-LIKE 2"/>
    <property type="match status" value="1"/>
</dbReference>
<gene>
    <name evidence="7" type="ORF">METZ01_LOCUS153485</name>
</gene>
<dbReference type="AlphaFoldDB" id="A0A382AH80"/>
<reference evidence="7" key="1">
    <citation type="submission" date="2018-05" db="EMBL/GenBank/DDBJ databases">
        <authorList>
            <person name="Lanie J.A."/>
            <person name="Ng W.-L."/>
            <person name="Kazmierczak K.M."/>
            <person name="Andrzejewski T.M."/>
            <person name="Davidsen T.M."/>
            <person name="Wayne K.J."/>
            <person name="Tettelin H."/>
            <person name="Glass J.I."/>
            <person name="Rusch D."/>
            <person name="Podicherti R."/>
            <person name="Tsui H.-C.T."/>
            <person name="Winkler M.E."/>
        </authorList>
    </citation>
    <scope>NUCLEOTIDE SEQUENCE</scope>
</reference>